<dbReference type="AlphaFoldDB" id="L8WIJ2"/>
<evidence type="ECO:0000313" key="1">
    <source>
        <dbReference type="EMBL" id="ELU38036.1"/>
    </source>
</evidence>
<keyword evidence="2" id="KW-1185">Reference proteome</keyword>
<reference evidence="1 2" key="1">
    <citation type="journal article" date="2013" name="Nat. Commun.">
        <title>The evolution and pathogenic mechanisms of the rice sheath blight pathogen.</title>
        <authorList>
            <person name="Zheng A."/>
            <person name="Lin R."/>
            <person name="Xu L."/>
            <person name="Qin P."/>
            <person name="Tang C."/>
            <person name="Ai P."/>
            <person name="Zhang D."/>
            <person name="Liu Y."/>
            <person name="Sun Z."/>
            <person name="Feng H."/>
            <person name="Wang Y."/>
            <person name="Chen Y."/>
            <person name="Liang X."/>
            <person name="Fu R."/>
            <person name="Li Q."/>
            <person name="Zhang J."/>
            <person name="Yu X."/>
            <person name="Xie Z."/>
            <person name="Ding L."/>
            <person name="Guan P."/>
            <person name="Tang J."/>
            <person name="Liang Y."/>
            <person name="Wang S."/>
            <person name="Deng Q."/>
            <person name="Li S."/>
            <person name="Zhu J."/>
            <person name="Wang L."/>
            <person name="Liu H."/>
            <person name="Li P."/>
        </authorList>
    </citation>
    <scope>NUCLEOTIDE SEQUENCE [LARGE SCALE GENOMIC DNA]</scope>
    <source>
        <strain evidence="2">AG-1 IA</strain>
    </source>
</reference>
<protein>
    <submittedName>
        <fullName evidence="1">Uncharacterized protein</fullName>
    </submittedName>
</protein>
<sequence length="109" mass="12285">MNPHPQLIPACRQGADSIFLAVDTRKNVGIMWISGILSRLTVLPDIIQCRILCVLACLVSTYSKLRSWHPFRSPHEYIIRTVALEFSRQFAASLIKKYGRSDNLITSGV</sequence>
<proteinExistence type="predicted"/>
<dbReference type="Proteomes" id="UP000011668">
    <property type="component" value="Unassembled WGS sequence"/>
</dbReference>
<dbReference type="HOGENOM" id="CLU_2185726_0_0_1"/>
<organism evidence="1 2">
    <name type="scientific">Thanatephorus cucumeris (strain AG1-IA)</name>
    <name type="common">Rice sheath blight fungus</name>
    <name type="synonym">Rhizoctonia solani</name>
    <dbReference type="NCBI Taxonomy" id="983506"/>
    <lineage>
        <taxon>Eukaryota</taxon>
        <taxon>Fungi</taxon>
        <taxon>Dikarya</taxon>
        <taxon>Basidiomycota</taxon>
        <taxon>Agaricomycotina</taxon>
        <taxon>Agaricomycetes</taxon>
        <taxon>Cantharellales</taxon>
        <taxon>Ceratobasidiaceae</taxon>
        <taxon>Rhizoctonia</taxon>
        <taxon>Rhizoctonia solani AG-1</taxon>
    </lineage>
</organism>
<name>L8WIJ2_THACA</name>
<accession>L8WIJ2</accession>
<dbReference type="EMBL" id="AFRT01002292">
    <property type="protein sequence ID" value="ELU38036.1"/>
    <property type="molecule type" value="Genomic_DNA"/>
</dbReference>
<gene>
    <name evidence="1" type="ORF">AG1IA_07933</name>
</gene>
<evidence type="ECO:0000313" key="2">
    <source>
        <dbReference type="Proteomes" id="UP000011668"/>
    </source>
</evidence>
<comment type="caution">
    <text evidence="1">The sequence shown here is derived from an EMBL/GenBank/DDBJ whole genome shotgun (WGS) entry which is preliminary data.</text>
</comment>